<dbReference type="RefSeq" id="WP_007329482.1">
    <property type="nucleotide sequence ID" value="NZ_AFAR01000287.1"/>
</dbReference>
<proteinExistence type="predicted"/>
<reference evidence="1 2" key="1">
    <citation type="journal article" date="2013" name="Mar. Genomics">
        <title>Expression of sulfatases in Rhodopirellula baltica and the diversity of sulfatases in the genus Rhodopirellula.</title>
        <authorList>
            <person name="Wegner C.E."/>
            <person name="Richter-Heitmann T."/>
            <person name="Klindworth A."/>
            <person name="Klockow C."/>
            <person name="Richter M."/>
            <person name="Achstetter T."/>
            <person name="Glockner F.O."/>
            <person name="Harder J."/>
        </authorList>
    </citation>
    <scope>NUCLEOTIDE SEQUENCE [LARGE SCALE GENOMIC DNA]</scope>
    <source>
        <strain evidence="1 2">WH47</strain>
    </source>
</reference>
<dbReference type="Proteomes" id="UP000006222">
    <property type="component" value="Unassembled WGS sequence"/>
</dbReference>
<dbReference type="SUPFAM" id="SSF55729">
    <property type="entry name" value="Acyl-CoA N-acyltransferases (Nat)"/>
    <property type="match status" value="1"/>
</dbReference>
<organism evidence="1 2">
    <name type="scientific">Rhodopirellula baltica WH47</name>
    <dbReference type="NCBI Taxonomy" id="991778"/>
    <lineage>
        <taxon>Bacteria</taxon>
        <taxon>Pseudomonadati</taxon>
        <taxon>Planctomycetota</taxon>
        <taxon>Planctomycetia</taxon>
        <taxon>Pirellulales</taxon>
        <taxon>Pirellulaceae</taxon>
        <taxon>Rhodopirellula</taxon>
    </lineage>
</organism>
<dbReference type="AlphaFoldDB" id="F2B0S2"/>
<comment type="caution">
    <text evidence="1">The sequence shown here is derived from an EMBL/GenBank/DDBJ whole genome shotgun (WGS) entry which is preliminary data.</text>
</comment>
<dbReference type="Gene3D" id="3.40.630.30">
    <property type="match status" value="1"/>
</dbReference>
<evidence type="ECO:0008006" key="3">
    <source>
        <dbReference type="Google" id="ProtNLM"/>
    </source>
</evidence>
<protein>
    <recommendedName>
        <fullName evidence="3">N-acetyltransferase domain-containing protein</fullName>
    </recommendedName>
</protein>
<evidence type="ECO:0000313" key="1">
    <source>
        <dbReference type="EMBL" id="EGF24465.1"/>
    </source>
</evidence>
<dbReference type="PATRIC" id="fig|991778.3.peg.5919"/>
<name>F2B0S2_RHOBT</name>
<dbReference type="InterPro" id="IPR016181">
    <property type="entry name" value="Acyl_CoA_acyltransferase"/>
</dbReference>
<dbReference type="EMBL" id="AFAR01000287">
    <property type="protein sequence ID" value="EGF24465.1"/>
    <property type="molecule type" value="Genomic_DNA"/>
</dbReference>
<sequence length="208" mass="23188">MDVLHCFGTADPLFDVVQEIRRDGSEQTLYHYDEYSNHYILKWQGQPLGTLTMLAAANGRLDCEDHYPTVLLDQHGDELFASCKLRIRRGPSTPIAALRTLVRGSWAHQLANGKRISIANADVRMKAFYRRMGFTYLPGFDFIHPELKTQSIVLLMAADARGRSYCQDMFAELAKQSDQPALVEMCCGSFGETGSRPRVGSLGLAAVA</sequence>
<gene>
    <name evidence="1" type="ORF">RBWH47_04457</name>
</gene>
<evidence type="ECO:0000313" key="2">
    <source>
        <dbReference type="Proteomes" id="UP000006222"/>
    </source>
</evidence>
<accession>F2B0S2</accession>